<keyword evidence="3 5" id="KW-1133">Transmembrane helix</keyword>
<dbReference type="RefSeq" id="WP_093922514.1">
    <property type="nucleotide sequence ID" value="NZ_FOMW01000002.1"/>
</dbReference>
<evidence type="ECO:0000256" key="3">
    <source>
        <dbReference type="ARBA" id="ARBA00022989"/>
    </source>
</evidence>
<feature type="transmembrane region" description="Helical" evidence="5">
    <location>
        <begin position="250"/>
        <end position="269"/>
    </location>
</feature>
<dbReference type="GO" id="GO:0016020">
    <property type="term" value="C:membrane"/>
    <property type="evidence" value="ECO:0007669"/>
    <property type="project" value="UniProtKB-SubCell"/>
</dbReference>
<organism evidence="7 8">
    <name type="scientific">Sulfitobacter brevis</name>
    <dbReference type="NCBI Taxonomy" id="74348"/>
    <lineage>
        <taxon>Bacteria</taxon>
        <taxon>Pseudomonadati</taxon>
        <taxon>Pseudomonadota</taxon>
        <taxon>Alphaproteobacteria</taxon>
        <taxon>Rhodobacterales</taxon>
        <taxon>Roseobacteraceae</taxon>
        <taxon>Sulfitobacter</taxon>
    </lineage>
</organism>
<feature type="transmembrane region" description="Helical" evidence="5">
    <location>
        <begin position="39"/>
        <end position="58"/>
    </location>
</feature>
<dbReference type="PANTHER" id="PTHR32322">
    <property type="entry name" value="INNER MEMBRANE TRANSPORTER"/>
    <property type="match status" value="1"/>
</dbReference>
<dbReference type="InterPro" id="IPR050638">
    <property type="entry name" value="AA-Vitamin_Transporters"/>
</dbReference>
<feature type="transmembrane region" description="Helical" evidence="5">
    <location>
        <begin position="158"/>
        <end position="175"/>
    </location>
</feature>
<keyword evidence="8" id="KW-1185">Reference proteome</keyword>
<feature type="domain" description="EamA" evidence="6">
    <location>
        <begin position="159"/>
        <end position="290"/>
    </location>
</feature>
<dbReference type="STRING" id="74348.SAMN04488523_102290"/>
<comment type="subcellular location">
    <subcellularLocation>
        <location evidence="1">Membrane</location>
        <topology evidence="1">Multi-pass membrane protein</topology>
    </subcellularLocation>
</comment>
<feature type="transmembrane region" description="Helical" evidence="5">
    <location>
        <begin position="219"/>
        <end position="238"/>
    </location>
</feature>
<dbReference type="AlphaFoldDB" id="A0A1I1V5L7"/>
<evidence type="ECO:0000259" key="6">
    <source>
        <dbReference type="Pfam" id="PF00892"/>
    </source>
</evidence>
<reference evidence="7 8" key="1">
    <citation type="submission" date="2016-10" db="EMBL/GenBank/DDBJ databases">
        <authorList>
            <person name="de Groot N.N."/>
        </authorList>
    </citation>
    <scope>NUCLEOTIDE SEQUENCE [LARGE SCALE GENOMIC DNA]</scope>
    <source>
        <strain evidence="7 8">DSM 11443</strain>
    </source>
</reference>
<evidence type="ECO:0000313" key="7">
    <source>
        <dbReference type="EMBL" id="SFD75610.1"/>
    </source>
</evidence>
<sequence length="308" mass="32977">MSPQKTISPRAWIELLLLALIWGASFLSIRVALDEIGPLTIVAHRVLWAMLMLWSVVFAMRLPLPRGLPIWGAFLMMGLLNNVVPFVLMAWGQQFITSGLTSILNAATAVFGVLATAVFFADERISPRKALGVTLGFAGVVCAIGFENLRNFDIRSLAQLAVIGGTVSYALASVWARKKLGGQSPQVAAAGMLTGSALVMVPLAWVFEGPMTLALQTPTLLAIAYFALPGTALAYLLYYRVLAMAGSGNLMLVTLLIPPVAITLGALLRDETMRPAAYGGFALLALGLLVLDGRVWRLLRAWGTQGKP</sequence>
<feature type="transmembrane region" description="Helical" evidence="5">
    <location>
        <begin position="187"/>
        <end position="207"/>
    </location>
</feature>
<evidence type="ECO:0000256" key="5">
    <source>
        <dbReference type="SAM" id="Phobius"/>
    </source>
</evidence>
<dbReference type="SUPFAM" id="SSF103481">
    <property type="entry name" value="Multidrug resistance efflux transporter EmrE"/>
    <property type="match status" value="2"/>
</dbReference>
<feature type="transmembrane region" description="Helical" evidence="5">
    <location>
        <begin position="275"/>
        <end position="291"/>
    </location>
</feature>
<name>A0A1I1V5L7_9RHOB</name>
<evidence type="ECO:0000313" key="8">
    <source>
        <dbReference type="Proteomes" id="UP000198977"/>
    </source>
</evidence>
<keyword evidence="4 5" id="KW-0472">Membrane</keyword>
<dbReference type="EMBL" id="FOMW01000002">
    <property type="protein sequence ID" value="SFD75610.1"/>
    <property type="molecule type" value="Genomic_DNA"/>
</dbReference>
<evidence type="ECO:0000256" key="4">
    <source>
        <dbReference type="ARBA" id="ARBA00023136"/>
    </source>
</evidence>
<dbReference type="InterPro" id="IPR000620">
    <property type="entry name" value="EamA_dom"/>
</dbReference>
<feature type="transmembrane region" description="Helical" evidence="5">
    <location>
        <begin position="103"/>
        <end position="121"/>
    </location>
</feature>
<feature type="transmembrane region" description="Helical" evidence="5">
    <location>
        <begin position="70"/>
        <end position="91"/>
    </location>
</feature>
<dbReference type="InterPro" id="IPR037185">
    <property type="entry name" value="EmrE-like"/>
</dbReference>
<keyword evidence="2 5" id="KW-0812">Transmembrane</keyword>
<accession>A0A1I1V5L7</accession>
<evidence type="ECO:0000256" key="2">
    <source>
        <dbReference type="ARBA" id="ARBA00022692"/>
    </source>
</evidence>
<protein>
    <submittedName>
        <fullName evidence="7">EamA domain-containing membrane protein RarD</fullName>
    </submittedName>
</protein>
<evidence type="ECO:0000256" key="1">
    <source>
        <dbReference type="ARBA" id="ARBA00004141"/>
    </source>
</evidence>
<feature type="domain" description="EamA" evidence="6">
    <location>
        <begin position="15"/>
        <end position="143"/>
    </location>
</feature>
<gene>
    <name evidence="7" type="ORF">SAMN04488523_102290</name>
</gene>
<dbReference type="OrthoDB" id="9810556at2"/>
<proteinExistence type="predicted"/>
<dbReference type="Proteomes" id="UP000198977">
    <property type="component" value="Unassembled WGS sequence"/>
</dbReference>
<dbReference type="Pfam" id="PF00892">
    <property type="entry name" value="EamA"/>
    <property type="match status" value="2"/>
</dbReference>
<feature type="transmembrane region" description="Helical" evidence="5">
    <location>
        <begin position="12"/>
        <end position="33"/>
    </location>
</feature>
<feature type="transmembrane region" description="Helical" evidence="5">
    <location>
        <begin position="130"/>
        <end position="146"/>
    </location>
</feature>
<dbReference type="PANTHER" id="PTHR32322:SF9">
    <property type="entry name" value="AMINO-ACID METABOLITE EFFLUX PUMP-RELATED"/>
    <property type="match status" value="1"/>
</dbReference>